<dbReference type="Gene3D" id="3.40.960.10">
    <property type="entry name" value="VSR Endonuclease"/>
    <property type="match status" value="1"/>
</dbReference>
<dbReference type="OrthoDB" id="2677830at2"/>
<keyword evidence="2" id="KW-1185">Reference proteome</keyword>
<name>A0A419SLI6_9BACL</name>
<dbReference type="AlphaFoldDB" id="A0A419SLI6"/>
<evidence type="ECO:0000313" key="2">
    <source>
        <dbReference type="Proteomes" id="UP000284219"/>
    </source>
</evidence>
<dbReference type="InterPro" id="IPR036388">
    <property type="entry name" value="WH-like_DNA-bd_sf"/>
</dbReference>
<accession>A0A419SLI6</accession>
<dbReference type="Gene3D" id="1.10.10.10">
    <property type="entry name" value="Winged helix-like DNA-binding domain superfamily/Winged helix DNA-binding domain"/>
    <property type="match status" value="1"/>
</dbReference>
<comment type="caution">
    <text evidence="1">The sequence shown here is derived from an EMBL/GenBank/DDBJ whole genome shotgun (WGS) entry which is preliminary data.</text>
</comment>
<sequence length="225" mass="26658">MLFDEAYSLFLKKHIRLRKGECRQRLEDGLGYAEKLFLMNVWWPLFQQFQHLHPEYEVYDFKDGKRYIDFAYIRPNFKICFEIDGYGPHAKDISRWQFSDQLTRQNHLVIDGWHIIRFSVDQVQNEPRQCQQTSQLVIGRLLGQAIDNTPLSIHEKEVVRLALSKGKSITNKEVQARLGLSDKPVRKILKDLVEKGLLSPTSRNARRIHSYQLTERFRSPFLKQL</sequence>
<gene>
    <name evidence="1" type="ORF">BEP19_03620</name>
</gene>
<organism evidence="1 2">
    <name type="scientific">Ammoniphilus oxalaticus</name>
    <dbReference type="NCBI Taxonomy" id="66863"/>
    <lineage>
        <taxon>Bacteria</taxon>
        <taxon>Bacillati</taxon>
        <taxon>Bacillota</taxon>
        <taxon>Bacilli</taxon>
        <taxon>Bacillales</taxon>
        <taxon>Paenibacillaceae</taxon>
        <taxon>Aneurinibacillus group</taxon>
        <taxon>Ammoniphilus</taxon>
    </lineage>
</organism>
<dbReference type="Proteomes" id="UP000284219">
    <property type="component" value="Unassembled WGS sequence"/>
</dbReference>
<dbReference type="Pfam" id="PF13412">
    <property type="entry name" value="HTH_24"/>
    <property type="match status" value="1"/>
</dbReference>
<reference evidence="1 2" key="1">
    <citation type="submission" date="2016-08" db="EMBL/GenBank/DDBJ databases">
        <title>Novel Firmicute Genomes.</title>
        <authorList>
            <person name="Poppleton D.I."/>
            <person name="Gribaldo S."/>
        </authorList>
    </citation>
    <scope>NUCLEOTIDE SEQUENCE [LARGE SCALE GENOMIC DNA]</scope>
    <source>
        <strain evidence="1 2">RAOx-1</strain>
    </source>
</reference>
<dbReference type="SUPFAM" id="SSF46785">
    <property type="entry name" value="Winged helix' DNA-binding domain"/>
    <property type="match status" value="1"/>
</dbReference>
<proteinExistence type="predicted"/>
<dbReference type="EMBL" id="MCHY01000007">
    <property type="protein sequence ID" value="RKD24937.1"/>
    <property type="molecule type" value="Genomic_DNA"/>
</dbReference>
<dbReference type="RefSeq" id="WP_120188753.1">
    <property type="nucleotide sequence ID" value="NZ_MCHY01000007.1"/>
</dbReference>
<evidence type="ECO:0008006" key="3">
    <source>
        <dbReference type="Google" id="ProtNLM"/>
    </source>
</evidence>
<evidence type="ECO:0000313" key="1">
    <source>
        <dbReference type="EMBL" id="RKD24937.1"/>
    </source>
</evidence>
<dbReference type="InterPro" id="IPR036390">
    <property type="entry name" value="WH_DNA-bd_sf"/>
</dbReference>
<protein>
    <recommendedName>
        <fullName evidence="3">DUF559 domain-containing protein</fullName>
    </recommendedName>
</protein>